<dbReference type="NCBIfam" id="TIGR00691">
    <property type="entry name" value="spoT_relA"/>
    <property type="match status" value="1"/>
</dbReference>
<dbReference type="Proteomes" id="UP000198771">
    <property type="component" value="Unassembled WGS sequence"/>
</dbReference>
<feature type="domain" description="TGS" evidence="4">
    <location>
        <begin position="385"/>
        <end position="446"/>
    </location>
</feature>
<dbReference type="PROSITE" id="PS51671">
    <property type="entry name" value="ACT"/>
    <property type="match status" value="1"/>
</dbReference>
<dbReference type="GO" id="GO:0005886">
    <property type="term" value="C:plasma membrane"/>
    <property type="evidence" value="ECO:0007669"/>
    <property type="project" value="TreeGrafter"/>
</dbReference>
<dbReference type="CDD" id="cd04876">
    <property type="entry name" value="ACT_RelA-SpoT"/>
    <property type="match status" value="1"/>
</dbReference>
<dbReference type="GO" id="GO:0042594">
    <property type="term" value="P:response to starvation"/>
    <property type="evidence" value="ECO:0007669"/>
    <property type="project" value="TreeGrafter"/>
</dbReference>
<dbReference type="SMART" id="SM00471">
    <property type="entry name" value="HDc"/>
    <property type="match status" value="1"/>
</dbReference>
<dbReference type="InterPro" id="IPR004811">
    <property type="entry name" value="RelA/Spo_fam"/>
</dbReference>
<gene>
    <name evidence="5" type="ORF">SAMN05660653_02850</name>
</gene>
<dbReference type="Gene3D" id="3.30.460.10">
    <property type="entry name" value="Beta Polymerase, domain 2"/>
    <property type="match status" value="1"/>
</dbReference>
<keyword evidence="5" id="KW-0808">Transferase</keyword>
<dbReference type="PROSITE" id="PS51880">
    <property type="entry name" value="TGS"/>
    <property type="match status" value="1"/>
</dbReference>
<organism evidence="5 6">
    <name type="scientific">Desulfonatronum thiosulfatophilum</name>
    <dbReference type="NCBI Taxonomy" id="617002"/>
    <lineage>
        <taxon>Bacteria</taxon>
        <taxon>Pseudomonadati</taxon>
        <taxon>Thermodesulfobacteriota</taxon>
        <taxon>Desulfovibrionia</taxon>
        <taxon>Desulfovibrionales</taxon>
        <taxon>Desulfonatronaceae</taxon>
        <taxon>Desulfonatronum</taxon>
    </lineage>
</organism>
<dbReference type="InterPro" id="IPR043519">
    <property type="entry name" value="NT_sf"/>
</dbReference>
<dbReference type="GO" id="GO:0016301">
    <property type="term" value="F:kinase activity"/>
    <property type="evidence" value="ECO:0007669"/>
    <property type="project" value="UniProtKB-KW"/>
</dbReference>
<dbReference type="AlphaFoldDB" id="A0A1G6EHS2"/>
<name>A0A1G6EHS2_9BACT</name>
<dbReference type="CDD" id="cd01668">
    <property type="entry name" value="TGS_RSH"/>
    <property type="match status" value="1"/>
</dbReference>
<keyword evidence="6" id="KW-1185">Reference proteome</keyword>
<dbReference type="Pfam" id="PF13328">
    <property type="entry name" value="HD_4"/>
    <property type="match status" value="1"/>
</dbReference>
<dbReference type="GO" id="GO:0008893">
    <property type="term" value="F:guanosine-3',5'-bis(diphosphate) 3'-diphosphatase activity"/>
    <property type="evidence" value="ECO:0007669"/>
    <property type="project" value="TreeGrafter"/>
</dbReference>
<evidence type="ECO:0000313" key="5">
    <source>
        <dbReference type="EMBL" id="SDB56904.1"/>
    </source>
</evidence>
<protein>
    <submittedName>
        <fullName evidence="5">GTP pyrophosphokinase</fullName>
    </submittedName>
</protein>
<dbReference type="RefSeq" id="WP_092123230.1">
    <property type="nucleotide sequence ID" value="NZ_FMXO01000018.1"/>
</dbReference>
<dbReference type="GO" id="GO:0015949">
    <property type="term" value="P:nucleobase-containing small molecule interconversion"/>
    <property type="evidence" value="ECO:0007669"/>
    <property type="project" value="UniProtKB-ARBA"/>
</dbReference>
<dbReference type="SUPFAM" id="SSF109604">
    <property type="entry name" value="HD-domain/PDEase-like"/>
    <property type="match status" value="1"/>
</dbReference>
<sequence>MIRIHEILDKVSGYMSEEDMNVIQKAYVFSAAAHAGQTRLSGEPYLFHPLEVANSLAEMKLDRASIAAGLLHDTVEDTKVTVKEIATEFGDDVAKIVAGTTKISKMSFHSKEEAQAENIRKMILAMADDIRVLMVKLADRLHNMRTLEFQKNIKQRLIAKETLDIYAPLANRLGLYRVKVQLEDLSLRYLKPDIYQQIANGVQQHQSVGQEYISKVHSMIEELLRTNKISGRVKGRIKHIYSIYHKMLQQGLNLDQVYDLIAFRTIVGSIKDCYAVLGLVHSLWKPVPGRFKDYISMPKKNMYQSLHTTVFGPDGERIEIQIRTEDMNRLAEYGVAAHWQYKEGSKSKDRDADRFSWLRQILDWQQDLDNPREFMASLRIDLFQDEVYVFTPRGDVKELPEGATPVDFAYLVHTEVGNHCNGARVNGRLVPLSTPLHNGDTVEIITDLGRHPSKDWLKFVKTAKAKARIKHWVRTEERDRSIAFAREILEKEGRKVGVNMAKALKDGRFDKVVEELSFKTREDLLTAVGYARLTPRQVLHRMLPAEQQTPEVRSEATVPAHEPSKSIKSRGISIKGVDDVLVQFAKCCNPLPGDPIVGFISRGRGAIVHTVDCPNVAYLEPERMLDVFWEGEPAKSFPAKIRIICRNAPGVLGEISMLMAKEAMNIDSGSFSSRPDGKTEMLFYVEVRDSAHLYGVIEKISKLDSVVEVIRLTEQ</sequence>
<dbReference type="InterPro" id="IPR007685">
    <property type="entry name" value="RelA_SpoT"/>
</dbReference>
<dbReference type="GO" id="GO:0015969">
    <property type="term" value="P:guanosine tetraphosphate metabolic process"/>
    <property type="evidence" value="ECO:0007669"/>
    <property type="project" value="InterPro"/>
</dbReference>
<comment type="function">
    <text evidence="1">In eubacteria ppGpp (guanosine 3'-diphosphate 5'-diphosphate) is a mediator of the stringent response that coordinates a variety of cellular activities in response to changes in nutritional abundance.</text>
</comment>
<dbReference type="InterPro" id="IPR002912">
    <property type="entry name" value="ACT_dom"/>
</dbReference>
<dbReference type="InterPro" id="IPR006674">
    <property type="entry name" value="HD_domain"/>
</dbReference>
<dbReference type="InterPro" id="IPR012676">
    <property type="entry name" value="TGS-like"/>
</dbReference>
<dbReference type="Gene3D" id="3.10.20.30">
    <property type="match status" value="1"/>
</dbReference>
<evidence type="ECO:0000259" key="3">
    <source>
        <dbReference type="PROSITE" id="PS51831"/>
    </source>
</evidence>
<dbReference type="Pfam" id="PF13291">
    <property type="entry name" value="ACT_4"/>
    <property type="match status" value="1"/>
</dbReference>
<evidence type="ECO:0000256" key="1">
    <source>
        <dbReference type="RuleBase" id="RU003847"/>
    </source>
</evidence>
<evidence type="ECO:0000313" key="6">
    <source>
        <dbReference type="Proteomes" id="UP000198771"/>
    </source>
</evidence>
<proteinExistence type="inferred from homology"/>
<dbReference type="FunFam" id="1.10.3210.10:FF:000001">
    <property type="entry name" value="GTP pyrophosphokinase RelA"/>
    <property type="match status" value="1"/>
</dbReference>
<dbReference type="GO" id="GO:0008728">
    <property type="term" value="F:GTP diphosphokinase activity"/>
    <property type="evidence" value="ECO:0007669"/>
    <property type="project" value="TreeGrafter"/>
</dbReference>
<dbReference type="CDD" id="cd05399">
    <property type="entry name" value="NT_Rel-Spo_like"/>
    <property type="match status" value="1"/>
</dbReference>
<dbReference type="Gene3D" id="3.30.70.260">
    <property type="match status" value="1"/>
</dbReference>
<dbReference type="PANTHER" id="PTHR21262:SF36">
    <property type="entry name" value="BIFUNCTIONAL (P)PPGPP SYNTHASE_HYDROLASE SPOT"/>
    <property type="match status" value="1"/>
</dbReference>
<dbReference type="EMBL" id="FMXO01000018">
    <property type="protein sequence ID" value="SDB56904.1"/>
    <property type="molecule type" value="Genomic_DNA"/>
</dbReference>
<dbReference type="InterPro" id="IPR004095">
    <property type="entry name" value="TGS"/>
</dbReference>
<evidence type="ECO:0000259" key="2">
    <source>
        <dbReference type="PROSITE" id="PS51671"/>
    </source>
</evidence>
<dbReference type="InterPro" id="IPR012675">
    <property type="entry name" value="Beta-grasp_dom_sf"/>
</dbReference>
<feature type="domain" description="HD" evidence="3">
    <location>
        <begin position="45"/>
        <end position="144"/>
    </location>
</feature>
<dbReference type="InterPro" id="IPR045865">
    <property type="entry name" value="ACT-like_dom_sf"/>
</dbReference>
<dbReference type="FunFam" id="3.10.20.30:FF:000002">
    <property type="entry name" value="GTP pyrophosphokinase (RelA/SpoT)"/>
    <property type="match status" value="1"/>
</dbReference>
<accession>A0A1G6EHS2</accession>
<dbReference type="InterPro" id="IPR003607">
    <property type="entry name" value="HD/PDEase_dom"/>
</dbReference>
<dbReference type="CDD" id="cd00077">
    <property type="entry name" value="HDc"/>
    <property type="match status" value="1"/>
</dbReference>
<dbReference type="SUPFAM" id="SSF81271">
    <property type="entry name" value="TGS-like"/>
    <property type="match status" value="1"/>
</dbReference>
<dbReference type="Gene3D" id="1.10.3210.10">
    <property type="entry name" value="Hypothetical protein af1432"/>
    <property type="match status" value="1"/>
</dbReference>
<feature type="domain" description="ACT" evidence="2">
    <location>
        <begin position="640"/>
        <end position="714"/>
    </location>
</feature>
<keyword evidence="5" id="KW-0418">Kinase</keyword>
<dbReference type="FunFam" id="3.30.460.10:FF:000001">
    <property type="entry name" value="GTP pyrophosphokinase RelA"/>
    <property type="match status" value="1"/>
</dbReference>
<reference evidence="5 6" key="1">
    <citation type="submission" date="2016-10" db="EMBL/GenBank/DDBJ databases">
        <authorList>
            <person name="de Groot N.N."/>
        </authorList>
    </citation>
    <scope>NUCLEOTIDE SEQUENCE [LARGE SCALE GENOMIC DNA]</scope>
    <source>
        <strain evidence="5 6">ASO4-2</strain>
    </source>
</reference>
<evidence type="ECO:0000259" key="4">
    <source>
        <dbReference type="PROSITE" id="PS51880"/>
    </source>
</evidence>
<comment type="similarity">
    <text evidence="1">Belongs to the relA/spoT family.</text>
</comment>
<dbReference type="PANTHER" id="PTHR21262">
    <property type="entry name" value="GUANOSINE-3',5'-BIS DIPHOSPHATE 3'-PYROPHOSPHOHYDROLASE"/>
    <property type="match status" value="1"/>
</dbReference>
<dbReference type="Pfam" id="PF19296">
    <property type="entry name" value="RelA_AH_RIS"/>
    <property type="match status" value="1"/>
</dbReference>
<dbReference type="Pfam" id="PF04607">
    <property type="entry name" value="RelA_SpoT"/>
    <property type="match status" value="1"/>
</dbReference>
<dbReference type="STRING" id="617002.SAMN05660653_02850"/>
<dbReference type="SUPFAM" id="SSF55021">
    <property type="entry name" value="ACT-like"/>
    <property type="match status" value="1"/>
</dbReference>
<dbReference type="InterPro" id="IPR045600">
    <property type="entry name" value="RelA/SpoT_AH_RIS"/>
</dbReference>
<dbReference type="SUPFAM" id="SSF81301">
    <property type="entry name" value="Nucleotidyltransferase"/>
    <property type="match status" value="1"/>
</dbReference>
<dbReference type="Pfam" id="PF02824">
    <property type="entry name" value="TGS"/>
    <property type="match status" value="1"/>
</dbReference>
<dbReference type="InterPro" id="IPR033655">
    <property type="entry name" value="TGS_RelA/SpoT"/>
</dbReference>
<dbReference type="SMART" id="SM00954">
    <property type="entry name" value="RelA_SpoT"/>
    <property type="match status" value="1"/>
</dbReference>
<dbReference type="OrthoDB" id="9805041at2"/>
<dbReference type="PROSITE" id="PS51831">
    <property type="entry name" value="HD"/>
    <property type="match status" value="1"/>
</dbReference>